<sequence length="122" mass="13840">MDETIGEMSLTTKLLDREDKPSPPSSSFIKRVQLIPRHKASEAEKRREEERRQRNNNAPLTLDSSAKLIRISGLRISGDQKPSSDCGVDDWLQWRATRCGRGDAHANVDVPALQKKAYHARF</sequence>
<dbReference type="WBParaSite" id="GPLIN_000688300">
    <property type="protein sequence ID" value="GPLIN_000688300"/>
    <property type="gene ID" value="GPLIN_000688300"/>
</dbReference>
<evidence type="ECO:0000256" key="1">
    <source>
        <dbReference type="SAM" id="MobiDB-lite"/>
    </source>
</evidence>
<evidence type="ECO:0000313" key="3">
    <source>
        <dbReference type="WBParaSite" id="GPLIN_000688300"/>
    </source>
</evidence>
<protein>
    <submittedName>
        <fullName evidence="3">Uncharacterized protein</fullName>
    </submittedName>
</protein>
<feature type="region of interest" description="Disordered" evidence="1">
    <location>
        <begin position="1"/>
        <end position="62"/>
    </location>
</feature>
<dbReference type="Proteomes" id="UP000050741">
    <property type="component" value="Unassembled WGS sequence"/>
</dbReference>
<organism evidence="2 3">
    <name type="scientific">Globodera pallida</name>
    <name type="common">Potato cyst nematode worm</name>
    <name type="synonym">Heterodera pallida</name>
    <dbReference type="NCBI Taxonomy" id="36090"/>
    <lineage>
        <taxon>Eukaryota</taxon>
        <taxon>Metazoa</taxon>
        <taxon>Ecdysozoa</taxon>
        <taxon>Nematoda</taxon>
        <taxon>Chromadorea</taxon>
        <taxon>Rhabditida</taxon>
        <taxon>Tylenchina</taxon>
        <taxon>Tylenchomorpha</taxon>
        <taxon>Tylenchoidea</taxon>
        <taxon>Heteroderidae</taxon>
        <taxon>Heteroderinae</taxon>
        <taxon>Globodera</taxon>
    </lineage>
</organism>
<name>A0A183C1Y9_GLOPA</name>
<keyword evidence="2" id="KW-1185">Reference proteome</keyword>
<dbReference type="AlphaFoldDB" id="A0A183C1Y9"/>
<reference evidence="2" key="1">
    <citation type="submission" date="2014-05" db="EMBL/GenBank/DDBJ databases">
        <title>The genome and life-stage specific transcriptomes of Globodera pallida elucidate key aspects of plant parasitism by a cyst nematode.</title>
        <authorList>
            <person name="Cotton J.A."/>
            <person name="Lilley C.J."/>
            <person name="Jones L.M."/>
            <person name="Kikuchi T."/>
            <person name="Reid A.J."/>
            <person name="Thorpe P."/>
            <person name="Tsai I.J."/>
            <person name="Beasley H."/>
            <person name="Blok V."/>
            <person name="Cock P.J.A."/>
            <person name="Van den Akker S.E."/>
            <person name="Holroyd N."/>
            <person name="Hunt M."/>
            <person name="Mantelin S."/>
            <person name="Naghra H."/>
            <person name="Pain A."/>
            <person name="Palomares-Rius J.E."/>
            <person name="Zarowiecki M."/>
            <person name="Berriman M."/>
            <person name="Jones J.T."/>
            <person name="Urwin P.E."/>
        </authorList>
    </citation>
    <scope>NUCLEOTIDE SEQUENCE [LARGE SCALE GENOMIC DNA]</scope>
    <source>
        <strain evidence="2">Lindley</strain>
    </source>
</reference>
<accession>A0A183C1Y9</accession>
<feature type="compositionally biased region" description="Basic and acidic residues" evidence="1">
    <location>
        <begin position="39"/>
        <end position="53"/>
    </location>
</feature>
<proteinExistence type="predicted"/>
<evidence type="ECO:0000313" key="2">
    <source>
        <dbReference type="Proteomes" id="UP000050741"/>
    </source>
</evidence>
<reference evidence="3" key="2">
    <citation type="submission" date="2016-06" db="UniProtKB">
        <authorList>
            <consortium name="WormBaseParasite"/>
        </authorList>
    </citation>
    <scope>IDENTIFICATION</scope>
</reference>